<feature type="compositionally biased region" description="Acidic residues" evidence="1">
    <location>
        <begin position="145"/>
        <end position="156"/>
    </location>
</feature>
<organism evidence="2 3">
    <name type="scientific">Diaporthe eres</name>
    <name type="common">Phomopsis oblonga</name>
    <dbReference type="NCBI Taxonomy" id="83184"/>
    <lineage>
        <taxon>Eukaryota</taxon>
        <taxon>Fungi</taxon>
        <taxon>Dikarya</taxon>
        <taxon>Ascomycota</taxon>
        <taxon>Pezizomycotina</taxon>
        <taxon>Sordariomycetes</taxon>
        <taxon>Sordariomycetidae</taxon>
        <taxon>Diaporthales</taxon>
        <taxon>Diaporthaceae</taxon>
        <taxon>Diaporthe</taxon>
        <taxon>Diaporthe eres species complex</taxon>
    </lineage>
</organism>
<comment type="caution">
    <text evidence="2">The sequence shown here is derived from an EMBL/GenBank/DDBJ whole genome shotgun (WGS) entry which is preliminary data.</text>
</comment>
<sequence length="209" mass="23247">MKDTDTLRISNSSWSDSDDNTGCPNEDCNPESAEDDDSAYDELVEGITNLILESSCVGNVEDQGVPVKLYVHNLLERILNHPRSPSESQVLCFPIRTLPAQNNERPSDTGEPGMHTRDQYGNGGSSGPHKRKNEAPGYTRNDNCGDQDEFGDDLEEAQNHNPQKNKKLKTGKRGGNFSCPFRKRNPIRFNVRDYGSCALNPFADFALLK</sequence>
<proteinExistence type="predicted"/>
<name>A0ABR1NQ00_DIAER</name>
<reference evidence="2 3" key="1">
    <citation type="submission" date="2024-02" db="EMBL/GenBank/DDBJ databases">
        <title>De novo assembly and annotation of 12 fungi associated with fruit tree decline syndrome in Ontario, Canada.</title>
        <authorList>
            <person name="Sulman M."/>
            <person name="Ellouze W."/>
            <person name="Ilyukhin E."/>
        </authorList>
    </citation>
    <scope>NUCLEOTIDE SEQUENCE [LARGE SCALE GENOMIC DNA]</scope>
    <source>
        <strain evidence="2 3">M169</strain>
    </source>
</reference>
<dbReference type="Proteomes" id="UP001430848">
    <property type="component" value="Unassembled WGS sequence"/>
</dbReference>
<feature type="region of interest" description="Disordered" evidence="1">
    <location>
        <begin position="97"/>
        <end position="182"/>
    </location>
</feature>
<accession>A0ABR1NQ00</accession>
<gene>
    <name evidence="2" type="ORF">SLS63_012900</name>
</gene>
<feature type="compositionally biased region" description="Basic residues" evidence="1">
    <location>
        <begin position="163"/>
        <end position="172"/>
    </location>
</feature>
<feature type="compositionally biased region" description="Acidic residues" evidence="1">
    <location>
        <begin position="28"/>
        <end position="38"/>
    </location>
</feature>
<feature type="region of interest" description="Disordered" evidence="1">
    <location>
        <begin position="1"/>
        <end position="38"/>
    </location>
</feature>
<evidence type="ECO:0000256" key="1">
    <source>
        <dbReference type="SAM" id="MobiDB-lite"/>
    </source>
</evidence>
<evidence type="ECO:0000313" key="2">
    <source>
        <dbReference type="EMBL" id="KAK7710626.1"/>
    </source>
</evidence>
<keyword evidence="3" id="KW-1185">Reference proteome</keyword>
<dbReference type="EMBL" id="JAKNSF020000155">
    <property type="protein sequence ID" value="KAK7710626.1"/>
    <property type="molecule type" value="Genomic_DNA"/>
</dbReference>
<protein>
    <submittedName>
        <fullName evidence="2">Uncharacterized protein</fullName>
    </submittedName>
</protein>
<evidence type="ECO:0000313" key="3">
    <source>
        <dbReference type="Proteomes" id="UP001430848"/>
    </source>
</evidence>